<protein>
    <submittedName>
        <fullName evidence="2">Peptidase</fullName>
    </submittedName>
</protein>
<reference evidence="2 3" key="1">
    <citation type="submission" date="2016-08" db="EMBL/GenBank/DDBJ databases">
        <title>Evolution of the type three secretion system and type three effector repertoires in Xanthomonas.</title>
        <authorList>
            <person name="Merda D."/>
            <person name="Briand M."/>
            <person name="Bosis E."/>
            <person name="Rousseau C."/>
            <person name="Portier P."/>
            <person name="Jacques M.-A."/>
            <person name="Fischer-Le Saux M."/>
        </authorList>
    </citation>
    <scope>NUCLEOTIDE SEQUENCE [LARGE SCALE GENOMIC DNA]</scope>
    <source>
        <strain evidence="2 3">CFBP 7409</strain>
    </source>
</reference>
<comment type="caution">
    <text evidence="2">The sequence shown here is derived from an EMBL/GenBank/DDBJ whole genome shotgun (WGS) entry which is preliminary data.</text>
</comment>
<dbReference type="InterPro" id="IPR003709">
    <property type="entry name" value="VanY-like_core_dom"/>
</dbReference>
<evidence type="ECO:0000313" key="3">
    <source>
        <dbReference type="Proteomes" id="UP000238049"/>
    </source>
</evidence>
<dbReference type="PANTHER" id="PTHR34385:SF1">
    <property type="entry name" value="PEPTIDOGLYCAN L-ALANYL-D-GLUTAMATE ENDOPEPTIDASE CWLK"/>
    <property type="match status" value="1"/>
</dbReference>
<dbReference type="Gene3D" id="3.30.1380.10">
    <property type="match status" value="1"/>
</dbReference>
<dbReference type="InterPro" id="IPR058193">
    <property type="entry name" value="VanY/YodJ_core_dom"/>
</dbReference>
<proteinExistence type="predicted"/>
<organism evidence="2 3">
    <name type="scientific">Xanthomonas arboricola pv. guizotiae</name>
    <dbReference type="NCBI Taxonomy" id="487867"/>
    <lineage>
        <taxon>Bacteria</taxon>
        <taxon>Pseudomonadati</taxon>
        <taxon>Pseudomonadota</taxon>
        <taxon>Gammaproteobacteria</taxon>
        <taxon>Lysobacterales</taxon>
        <taxon>Lysobacteraceae</taxon>
        <taxon>Xanthomonas</taxon>
    </lineage>
</organism>
<dbReference type="CDD" id="cd14852">
    <property type="entry name" value="LD-carboxypeptidase"/>
    <property type="match status" value="1"/>
</dbReference>
<dbReference type="Proteomes" id="UP000238049">
    <property type="component" value="Unassembled WGS sequence"/>
</dbReference>
<feature type="domain" description="D-alanyl-D-alanine carboxypeptidase-like core" evidence="1">
    <location>
        <begin position="140"/>
        <end position="263"/>
    </location>
</feature>
<dbReference type="GO" id="GO:0006508">
    <property type="term" value="P:proteolysis"/>
    <property type="evidence" value="ECO:0007669"/>
    <property type="project" value="InterPro"/>
</dbReference>
<name>A0A2S7A3M7_9XANT</name>
<evidence type="ECO:0000259" key="1">
    <source>
        <dbReference type="Pfam" id="PF02557"/>
    </source>
</evidence>
<dbReference type="Pfam" id="PF02557">
    <property type="entry name" value="VanY"/>
    <property type="match status" value="1"/>
</dbReference>
<dbReference type="InterPro" id="IPR009045">
    <property type="entry name" value="Zn_M74/Hedgehog-like"/>
</dbReference>
<evidence type="ECO:0000313" key="2">
    <source>
        <dbReference type="EMBL" id="PPU00824.1"/>
    </source>
</evidence>
<dbReference type="AlphaFoldDB" id="A0A2S7A3M7"/>
<dbReference type="SUPFAM" id="SSF55166">
    <property type="entry name" value="Hedgehog/DD-peptidase"/>
    <property type="match status" value="1"/>
</dbReference>
<dbReference type="InterPro" id="IPR052179">
    <property type="entry name" value="DD-CPase-like"/>
</dbReference>
<dbReference type="EMBL" id="MDSL01000014">
    <property type="protein sequence ID" value="PPU00824.1"/>
    <property type="molecule type" value="Genomic_DNA"/>
</dbReference>
<accession>A0A2S7A3M7</accession>
<dbReference type="RefSeq" id="WP_104563197.1">
    <property type="nucleotide sequence ID" value="NZ_MDSK01000018.1"/>
</dbReference>
<gene>
    <name evidence="2" type="ORF">XarbCFBP7409_08810</name>
</gene>
<dbReference type="PANTHER" id="PTHR34385">
    <property type="entry name" value="D-ALANYL-D-ALANINE CARBOXYPEPTIDASE"/>
    <property type="match status" value="1"/>
</dbReference>
<dbReference type="GO" id="GO:0008233">
    <property type="term" value="F:peptidase activity"/>
    <property type="evidence" value="ECO:0007669"/>
    <property type="project" value="InterPro"/>
</dbReference>
<sequence length="265" mass="29548">MRNSPRLLLNTRSIELWPADLLRARGNADARVLAQADWLLRRKRDGRYLAAHLPQGVMPLIPRLAYEPGLDEALALLELPGGRASDRANTLLPVSGVQQRLAQLHIDVEAYPRQTGLSLVAEPAALHFAGRDRFARPLWLSAGARRAWRQMQADAAGAGVLLDALSGYRSHDYQLAIFERKLARGLTVAQILAVNTAPGFSEHHSGDALDIGTPGEPPVEESFETTRAFAWLRDNADRFGYRLSYPRDNPHGIIYEPWHWRWSAG</sequence>